<evidence type="ECO:0000313" key="9">
    <source>
        <dbReference type="Proteomes" id="UP000315017"/>
    </source>
</evidence>
<dbReference type="OrthoDB" id="4174719at2"/>
<dbReference type="NCBIfam" id="TIGR00357">
    <property type="entry name" value="peptide-methionine (R)-S-oxide reductase MsrB"/>
    <property type="match status" value="1"/>
</dbReference>
<dbReference type="Pfam" id="PF01641">
    <property type="entry name" value="SelR"/>
    <property type="match status" value="1"/>
</dbReference>
<dbReference type="GO" id="GO:0006979">
    <property type="term" value="P:response to oxidative stress"/>
    <property type="evidence" value="ECO:0007669"/>
    <property type="project" value="InterPro"/>
</dbReference>
<dbReference type="GO" id="GO:0030091">
    <property type="term" value="P:protein repair"/>
    <property type="evidence" value="ECO:0007669"/>
    <property type="project" value="InterPro"/>
</dbReference>
<evidence type="ECO:0000256" key="5">
    <source>
        <dbReference type="ARBA" id="ARBA00048488"/>
    </source>
</evidence>
<dbReference type="RefSeq" id="WP_145087966.1">
    <property type="nucleotide sequence ID" value="NZ_CP036274.1"/>
</dbReference>
<dbReference type="AlphaFoldDB" id="A0A517YAA8"/>
<dbReference type="Proteomes" id="UP000315017">
    <property type="component" value="Chromosome"/>
</dbReference>
<keyword evidence="9" id="KW-1185">Reference proteome</keyword>
<feature type="binding site" evidence="6">
    <location>
        <position position="65"/>
    </location>
    <ligand>
        <name>Zn(2+)</name>
        <dbReference type="ChEBI" id="CHEBI:29105"/>
    </ligand>
</feature>
<keyword evidence="3 6" id="KW-0862">Zinc</keyword>
<dbReference type="KEGG" id="aagg:ETAA8_21760"/>
<dbReference type="PANTHER" id="PTHR10173">
    <property type="entry name" value="METHIONINE SULFOXIDE REDUCTASE"/>
    <property type="match status" value="1"/>
</dbReference>
<evidence type="ECO:0000256" key="2">
    <source>
        <dbReference type="ARBA" id="ARBA00022723"/>
    </source>
</evidence>
<dbReference type="EC" id="1.8.4.12" evidence="6"/>
<feature type="active site" description="Nucleophile" evidence="6">
    <location>
        <position position="137"/>
    </location>
</feature>
<evidence type="ECO:0000256" key="1">
    <source>
        <dbReference type="ARBA" id="ARBA00007174"/>
    </source>
</evidence>
<dbReference type="InterPro" id="IPR002579">
    <property type="entry name" value="Met_Sox_Rdtase_MsrB_dom"/>
</dbReference>
<evidence type="ECO:0000313" key="8">
    <source>
        <dbReference type="EMBL" id="QDU27092.1"/>
    </source>
</evidence>
<dbReference type="GO" id="GO:0008270">
    <property type="term" value="F:zinc ion binding"/>
    <property type="evidence" value="ECO:0007669"/>
    <property type="project" value="UniProtKB-UniRule"/>
</dbReference>
<dbReference type="InterPro" id="IPR028427">
    <property type="entry name" value="Met_Sox_Rdtase_MsrB"/>
</dbReference>
<feature type="binding site" evidence="6">
    <location>
        <position position="114"/>
    </location>
    <ligand>
        <name>Zn(2+)</name>
        <dbReference type="ChEBI" id="CHEBI:29105"/>
    </ligand>
</feature>
<gene>
    <name evidence="6 8" type="primary">msrB</name>
    <name evidence="8" type="ORF">ETAA8_21760</name>
</gene>
<name>A0A517YAA8_9BACT</name>
<feature type="binding site" evidence="6">
    <location>
        <position position="117"/>
    </location>
    <ligand>
        <name>Zn(2+)</name>
        <dbReference type="ChEBI" id="CHEBI:29105"/>
    </ligand>
</feature>
<protein>
    <recommendedName>
        <fullName evidence="6">Peptide methionine sulfoxide reductase MsrB</fullName>
        <ecNumber evidence="6">1.8.4.12</ecNumber>
    </recommendedName>
    <alternativeName>
        <fullName evidence="6">Peptide-methionine (R)-S-oxide reductase</fullName>
    </alternativeName>
</protein>
<keyword evidence="2 6" id="KW-0479">Metal-binding</keyword>
<accession>A0A517YAA8</accession>
<dbReference type="EMBL" id="CP036274">
    <property type="protein sequence ID" value="QDU27092.1"/>
    <property type="molecule type" value="Genomic_DNA"/>
</dbReference>
<evidence type="ECO:0000259" key="7">
    <source>
        <dbReference type="PROSITE" id="PS51790"/>
    </source>
</evidence>
<evidence type="ECO:0000256" key="3">
    <source>
        <dbReference type="ARBA" id="ARBA00022833"/>
    </source>
</evidence>
<keyword evidence="4 6" id="KW-0560">Oxidoreductase</keyword>
<comment type="catalytic activity">
    <reaction evidence="5 6">
        <text>L-methionyl-[protein] + [thioredoxin]-disulfide + H2O = L-methionyl-(R)-S-oxide-[protein] + [thioredoxin]-dithiol</text>
        <dbReference type="Rhea" id="RHEA:24164"/>
        <dbReference type="Rhea" id="RHEA-COMP:10698"/>
        <dbReference type="Rhea" id="RHEA-COMP:10700"/>
        <dbReference type="Rhea" id="RHEA-COMP:12313"/>
        <dbReference type="Rhea" id="RHEA-COMP:12314"/>
        <dbReference type="ChEBI" id="CHEBI:15377"/>
        <dbReference type="ChEBI" id="CHEBI:16044"/>
        <dbReference type="ChEBI" id="CHEBI:29950"/>
        <dbReference type="ChEBI" id="CHEBI:45764"/>
        <dbReference type="ChEBI" id="CHEBI:50058"/>
        <dbReference type="EC" id="1.8.4.12"/>
    </reaction>
</comment>
<organism evidence="8 9">
    <name type="scientific">Anatilimnocola aggregata</name>
    <dbReference type="NCBI Taxonomy" id="2528021"/>
    <lineage>
        <taxon>Bacteria</taxon>
        <taxon>Pseudomonadati</taxon>
        <taxon>Planctomycetota</taxon>
        <taxon>Planctomycetia</taxon>
        <taxon>Pirellulales</taxon>
        <taxon>Pirellulaceae</taxon>
        <taxon>Anatilimnocola</taxon>
    </lineage>
</organism>
<sequence length="161" mass="17844">MALVYVFNKVGKLVGPVESAVWNLSEEKWRSLLTPEKFRVLRKQGTEAAFCGMLYDNERCGVYVCAGCSLPLFSSDAKFDSGTGWPSFSRPIAAENIREKSDDGHRMQRVEVKCTRCDGHLGHVFPDGPRPTGLRFCLNSEAMIFAPDDQLAKLADPAAEI</sequence>
<evidence type="ECO:0000256" key="6">
    <source>
        <dbReference type="HAMAP-Rule" id="MF_01400"/>
    </source>
</evidence>
<dbReference type="SUPFAM" id="SSF51316">
    <property type="entry name" value="Mss4-like"/>
    <property type="match status" value="1"/>
</dbReference>
<dbReference type="PROSITE" id="PS51790">
    <property type="entry name" value="MSRB"/>
    <property type="match status" value="1"/>
</dbReference>
<feature type="domain" description="MsrB" evidence="7">
    <location>
        <begin position="26"/>
        <end position="148"/>
    </location>
</feature>
<dbReference type="GO" id="GO:0033743">
    <property type="term" value="F:peptide-methionine (R)-S-oxide reductase activity"/>
    <property type="evidence" value="ECO:0007669"/>
    <property type="project" value="UniProtKB-UniRule"/>
</dbReference>
<reference evidence="8 9" key="1">
    <citation type="submission" date="2019-02" db="EMBL/GenBank/DDBJ databases">
        <title>Deep-cultivation of Planctomycetes and their phenomic and genomic characterization uncovers novel biology.</title>
        <authorList>
            <person name="Wiegand S."/>
            <person name="Jogler M."/>
            <person name="Boedeker C."/>
            <person name="Pinto D."/>
            <person name="Vollmers J."/>
            <person name="Rivas-Marin E."/>
            <person name="Kohn T."/>
            <person name="Peeters S.H."/>
            <person name="Heuer A."/>
            <person name="Rast P."/>
            <person name="Oberbeckmann S."/>
            <person name="Bunk B."/>
            <person name="Jeske O."/>
            <person name="Meyerdierks A."/>
            <person name="Storesund J.E."/>
            <person name="Kallscheuer N."/>
            <person name="Luecker S."/>
            <person name="Lage O.M."/>
            <person name="Pohl T."/>
            <person name="Merkel B.J."/>
            <person name="Hornburger P."/>
            <person name="Mueller R.-W."/>
            <person name="Bruemmer F."/>
            <person name="Labrenz M."/>
            <person name="Spormann A.M."/>
            <person name="Op den Camp H."/>
            <person name="Overmann J."/>
            <person name="Amann R."/>
            <person name="Jetten M.S.M."/>
            <person name="Mascher T."/>
            <person name="Medema M.H."/>
            <person name="Devos D.P."/>
            <person name="Kaster A.-K."/>
            <person name="Ovreas L."/>
            <person name="Rohde M."/>
            <person name="Galperin M.Y."/>
            <person name="Jogler C."/>
        </authorList>
    </citation>
    <scope>NUCLEOTIDE SEQUENCE [LARGE SCALE GENOMIC DNA]</scope>
    <source>
        <strain evidence="8 9">ETA_A8</strain>
    </source>
</reference>
<comment type="cofactor">
    <cofactor evidence="6">
        <name>Zn(2+)</name>
        <dbReference type="ChEBI" id="CHEBI:29105"/>
    </cofactor>
    <text evidence="6">Binds 1 zinc ion per subunit. The zinc ion is important for the structural integrity of the protein.</text>
</comment>
<feature type="binding site" evidence="6">
    <location>
        <position position="68"/>
    </location>
    <ligand>
        <name>Zn(2+)</name>
        <dbReference type="ChEBI" id="CHEBI:29105"/>
    </ligand>
</feature>
<proteinExistence type="inferred from homology"/>
<dbReference type="Gene3D" id="2.170.150.20">
    <property type="entry name" value="Peptide methionine sulfoxide reductase"/>
    <property type="match status" value="1"/>
</dbReference>
<dbReference type="PANTHER" id="PTHR10173:SF52">
    <property type="entry name" value="METHIONINE-R-SULFOXIDE REDUCTASE B1"/>
    <property type="match status" value="1"/>
</dbReference>
<dbReference type="HAMAP" id="MF_01400">
    <property type="entry name" value="MsrB"/>
    <property type="match status" value="1"/>
</dbReference>
<dbReference type="FunFam" id="2.170.150.20:FF:000001">
    <property type="entry name" value="Peptide methionine sulfoxide reductase MsrB"/>
    <property type="match status" value="1"/>
</dbReference>
<evidence type="ECO:0000256" key="4">
    <source>
        <dbReference type="ARBA" id="ARBA00023002"/>
    </source>
</evidence>
<dbReference type="InterPro" id="IPR011057">
    <property type="entry name" value="Mss4-like_sf"/>
</dbReference>
<comment type="similarity">
    <text evidence="1 6">Belongs to the MsrB Met sulfoxide reductase family.</text>
</comment>
<dbReference type="GO" id="GO:0005737">
    <property type="term" value="C:cytoplasm"/>
    <property type="evidence" value="ECO:0007669"/>
    <property type="project" value="TreeGrafter"/>
</dbReference>